<feature type="compositionally biased region" description="Basic and acidic residues" evidence="1">
    <location>
        <begin position="213"/>
        <end position="223"/>
    </location>
</feature>
<dbReference type="PANTHER" id="PTHR13621">
    <property type="entry name" value="PROLINE-RICH PROTEIN PRCC"/>
    <property type="match status" value="1"/>
</dbReference>
<dbReference type="Pfam" id="PF10253">
    <property type="entry name" value="PRCC"/>
    <property type="match status" value="1"/>
</dbReference>
<proteinExistence type="predicted"/>
<feature type="compositionally biased region" description="Low complexity" evidence="1">
    <location>
        <begin position="105"/>
        <end position="127"/>
    </location>
</feature>
<dbReference type="InterPro" id="IPR018800">
    <property type="entry name" value="PRCC"/>
</dbReference>
<name>A0A9P5Q5R2_9AGAR</name>
<dbReference type="Proteomes" id="UP000772434">
    <property type="component" value="Unassembled WGS sequence"/>
</dbReference>
<feature type="region of interest" description="Disordered" evidence="1">
    <location>
        <begin position="213"/>
        <end position="239"/>
    </location>
</feature>
<dbReference type="OrthoDB" id="2555634at2759"/>
<reference evidence="2" key="1">
    <citation type="submission" date="2020-11" db="EMBL/GenBank/DDBJ databases">
        <authorList>
            <consortium name="DOE Joint Genome Institute"/>
            <person name="Ahrendt S."/>
            <person name="Riley R."/>
            <person name="Andreopoulos W."/>
            <person name="Labutti K."/>
            <person name="Pangilinan J."/>
            <person name="Ruiz-Duenas F.J."/>
            <person name="Barrasa J.M."/>
            <person name="Sanchez-Garcia M."/>
            <person name="Camarero S."/>
            <person name="Miyauchi S."/>
            <person name="Serrano A."/>
            <person name="Linde D."/>
            <person name="Babiker R."/>
            <person name="Drula E."/>
            <person name="Ayuso-Fernandez I."/>
            <person name="Pacheco R."/>
            <person name="Padilla G."/>
            <person name="Ferreira P."/>
            <person name="Barriuso J."/>
            <person name="Kellner H."/>
            <person name="Castanera R."/>
            <person name="Alfaro M."/>
            <person name="Ramirez L."/>
            <person name="Pisabarro A.G."/>
            <person name="Kuo A."/>
            <person name="Tritt A."/>
            <person name="Lipzen A."/>
            <person name="He G."/>
            <person name="Yan M."/>
            <person name="Ng V."/>
            <person name="Cullen D."/>
            <person name="Martin F."/>
            <person name="Rosso M.-N."/>
            <person name="Henrissat B."/>
            <person name="Hibbett D."/>
            <person name="Martinez A.T."/>
            <person name="Grigoriev I.V."/>
        </authorList>
    </citation>
    <scope>NUCLEOTIDE SEQUENCE</scope>
    <source>
        <strain evidence="2">AH 40177</strain>
    </source>
</reference>
<organism evidence="2 3">
    <name type="scientific">Rhodocollybia butyracea</name>
    <dbReference type="NCBI Taxonomy" id="206335"/>
    <lineage>
        <taxon>Eukaryota</taxon>
        <taxon>Fungi</taxon>
        <taxon>Dikarya</taxon>
        <taxon>Basidiomycota</taxon>
        <taxon>Agaricomycotina</taxon>
        <taxon>Agaricomycetes</taxon>
        <taxon>Agaricomycetidae</taxon>
        <taxon>Agaricales</taxon>
        <taxon>Marasmiineae</taxon>
        <taxon>Omphalotaceae</taxon>
        <taxon>Rhodocollybia</taxon>
    </lineage>
</organism>
<keyword evidence="3" id="KW-1185">Reference proteome</keyword>
<dbReference type="EMBL" id="JADNRY010000010">
    <property type="protein sequence ID" value="KAF9075264.1"/>
    <property type="molecule type" value="Genomic_DNA"/>
</dbReference>
<protein>
    <submittedName>
        <fullName evidence="2">Mitotic checkpoint regulator, MAD2B-interacting-domain-containing protein</fullName>
    </submittedName>
</protein>
<sequence>MLPPPTQKLPVASAPERVLGGGKGPGLVFNTSRPPLESDDTIADSLTGDEPVSETPASSSTSFAFRPPSLAKGKSNISLEEERPKALAKPTVSAAPAVDFFGLGSSSASSSRPSSILPTSTPPVSISSAPQVATFEVPEPSVNDPYPGYYQLPSGEWRQHDIEFYDKFRKKWEKEYNAHVRALEKGGAKGFEGYERGDVAEVDAAKEMERAKLEIKEREERKAVSKNTGGEPDKPKMNITASKLSNMARSRHQLATMLNEAYTNREALEEKIAEGRRNRKEAGNKYGF</sequence>
<evidence type="ECO:0000313" key="2">
    <source>
        <dbReference type="EMBL" id="KAF9075264.1"/>
    </source>
</evidence>
<accession>A0A9P5Q5R2</accession>
<dbReference type="GO" id="GO:0005634">
    <property type="term" value="C:nucleus"/>
    <property type="evidence" value="ECO:0007669"/>
    <property type="project" value="TreeGrafter"/>
</dbReference>
<dbReference type="AlphaFoldDB" id="A0A9P5Q5R2"/>
<feature type="region of interest" description="Disordered" evidence="1">
    <location>
        <begin position="103"/>
        <end position="127"/>
    </location>
</feature>
<evidence type="ECO:0000256" key="1">
    <source>
        <dbReference type="SAM" id="MobiDB-lite"/>
    </source>
</evidence>
<evidence type="ECO:0000313" key="3">
    <source>
        <dbReference type="Proteomes" id="UP000772434"/>
    </source>
</evidence>
<dbReference type="PANTHER" id="PTHR13621:SF2">
    <property type="entry name" value="PROLINE-RICH PROTEIN PRCC"/>
    <property type="match status" value="1"/>
</dbReference>
<gene>
    <name evidence="2" type="ORF">BDP27DRAFT_1315791</name>
</gene>
<comment type="caution">
    <text evidence="2">The sequence shown here is derived from an EMBL/GenBank/DDBJ whole genome shotgun (WGS) entry which is preliminary data.</text>
</comment>
<feature type="region of interest" description="Disordered" evidence="1">
    <location>
        <begin position="1"/>
        <end position="91"/>
    </location>
</feature>